<protein>
    <recommendedName>
        <fullName evidence="3">S-adenosylmethionine:diacylglycerol 3-amino-3-carboxypropyl transferase</fullName>
    </recommendedName>
</protein>
<dbReference type="PANTHER" id="PTHR47473">
    <property type="entry name" value="BTA1P"/>
    <property type="match status" value="1"/>
</dbReference>
<accession>A0A518AJY9</accession>
<dbReference type="AlphaFoldDB" id="A0A518AJY9"/>
<proteinExistence type="predicted"/>
<dbReference type="KEGG" id="amuc:Pan181_12250"/>
<organism evidence="1 2">
    <name type="scientific">Aeoliella mucimassa</name>
    <dbReference type="NCBI Taxonomy" id="2527972"/>
    <lineage>
        <taxon>Bacteria</taxon>
        <taxon>Pseudomonadati</taxon>
        <taxon>Planctomycetota</taxon>
        <taxon>Planctomycetia</taxon>
        <taxon>Pirellulales</taxon>
        <taxon>Lacipirellulaceae</taxon>
        <taxon>Aeoliella</taxon>
    </lineage>
</organism>
<name>A0A518AJY9_9BACT</name>
<keyword evidence="2" id="KW-1185">Reference proteome</keyword>
<sequence length="401" mass="46787">MSLRTRINQWMFHRIHGRTLVFNDCREDPRIDRIALNINADDEIVVITSAGCNALDYLLCGPRRIYAVDINPRQNWLFELKIAGLRTLDFDTFFSFFGRGYLPDAEEHYRKSLRAQLSAPAAEYWDRQIRRFRGQKPSHSFYLTGPCGTFARAINAYIDYVIRKRALVDRLFHAATLEEQRSLYENEARDAFWKPMIRWLVSRDTTMALLGVPLAQRRQLEKDYQGGVAQFIQDAMDAVFTEIPLRDNYFWRVYLYGSYSETYCPEYLTREGFEQLRLDRLDRVSTHSMAVHEFLESHPGKISKFVLLDHMDWLSTHAHPVLIREWQSIVDTAEPNAQILWRSGGLTTDFVERLPVTIEGRSHTVGELLDYQHELARELHAKDRVHTYGSFTIATLRGSPG</sequence>
<dbReference type="InterPro" id="IPR021829">
    <property type="entry name" value="DUF3419"/>
</dbReference>
<evidence type="ECO:0000313" key="2">
    <source>
        <dbReference type="Proteomes" id="UP000315750"/>
    </source>
</evidence>
<evidence type="ECO:0000313" key="1">
    <source>
        <dbReference type="EMBL" id="QDU55039.1"/>
    </source>
</evidence>
<dbReference type="EMBL" id="CP036278">
    <property type="protein sequence ID" value="QDU55039.1"/>
    <property type="molecule type" value="Genomic_DNA"/>
</dbReference>
<reference evidence="1 2" key="1">
    <citation type="submission" date="2019-02" db="EMBL/GenBank/DDBJ databases">
        <title>Deep-cultivation of Planctomycetes and their phenomic and genomic characterization uncovers novel biology.</title>
        <authorList>
            <person name="Wiegand S."/>
            <person name="Jogler M."/>
            <person name="Boedeker C."/>
            <person name="Pinto D."/>
            <person name="Vollmers J."/>
            <person name="Rivas-Marin E."/>
            <person name="Kohn T."/>
            <person name="Peeters S.H."/>
            <person name="Heuer A."/>
            <person name="Rast P."/>
            <person name="Oberbeckmann S."/>
            <person name="Bunk B."/>
            <person name="Jeske O."/>
            <person name="Meyerdierks A."/>
            <person name="Storesund J.E."/>
            <person name="Kallscheuer N."/>
            <person name="Luecker S."/>
            <person name="Lage O.M."/>
            <person name="Pohl T."/>
            <person name="Merkel B.J."/>
            <person name="Hornburger P."/>
            <person name="Mueller R.-W."/>
            <person name="Bruemmer F."/>
            <person name="Labrenz M."/>
            <person name="Spormann A.M."/>
            <person name="Op den Camp H."/>
            <person name="Overmann J."/>
            <person name="Amann R."/>
            <person name="Jetten M.S.M."/>
            <person name="Mascher T."/>
            <person name="Medema M.H."/>
            <person name="Devos D.P."/>
            <person name="Kaster A.-K."/>
            <person name="Ovreas L."/>
            <person name="Rohde M."/>
            <person name="Galperin M.Y."/>
            <person name="Jogler C."/>
        </authorList>
    </citation>
    <scope>NUCLEOTIDE SEQUENCE [LARGE SCALE GENOMIC DNA]</scope>
    <source>
        <strain evidence="1 2">Pan181</strain>
    </source>
</reference>
<dbReference type="RefSeq" id="WP_231943762.1">
    <property type="nucleotide sequence ID" value="NZ_CP036278.1"/>
</dbReference>
<dbReference type="PANTHER" id="PTHR47473:SF1">
    <property type="entry name" value="METHYLTRANSFERASE DOMAIN-CONTAINING PROTEIN"/>
    <property type="match status" value="1"/>
</dbReference>
<gene>
    <name evidence="1" type="ORF">Pan181_12250</name>
</gene>
<evidence type="ECO:0008006" key="3">
    <source>
        <dbReference type="Google" id="ProtNLM"/>
    </source>
</evidence>
<dbReference type="Pfam" id="PF11899">
    <property type="entry name" value="DUF3419"/>
    <property type="match status" value="1"/>
</dbReference>
<dbReference type="Proteomes" id="UP000315750">
    <property type="component" value="Chromosome"/>
</dbReference>